<accession>A0A444YF77</accession>
<organism evidence="7 8">
    <name type="scientific">Arachis hypogaea</name>
    <name type="common">Peanut</name>
    <dbReference type="NCBI Taxonomy" id="3818"/>
    <lineage>
        <taxon>Eukaryota</taxon>
        <taxon>Viridiplantae</taxon>
        <taxon>Streptophyta</taxon>
        <taxon>Embryophyta</taxon>
        <taxon>Tracheophyta</taxon>
        <taxon>Spermatophyta</taxon>
        <taxon>Magnoliopsida</taxon>
        <taxon>eudicotyledons</taxon>
        <taxon>Gunneridae</taxon>
        <taxon>Pentapetalae</taxon>
        <taxon>rosids</taxon>
        <taxon>fabids</taxon>
        <taxon>Fabales</taxon>
        <taxon>Fabaceae</taxon>
        <taxon>Papilionoideae</taxon>
        <taxon>50 kb inversion clade</taxon>
        <taxon>dalbergioids sensu lato</taxon>
        <taxon>Dalbergieae</taxon>
        <taxon>Pterocarpus clade</taxon>
        <taxon>Arachis</taxon>
    </lineage>
</organism>
<evidence type="ECO:0000313" key="8">
    <source>
        <dbReference type="Proteomes" id="UP000289738"/>
    </source>
</evidence>
<proteinExistence type="inferred from homology"/>
<feature type="compositionally biased region" description="Basic and acidic residues" evidence="6">
    <location>
        <begin position="53"/>
        <end position="63"/>
    </location>
</feature>
<evidence type="ECO:0000256" key="5">
    <source>
        <dbReference type="ARBA" id="ARBA00022927"/>
    </source>
</evidence>
<evidence type="ECO:0000313" key="7">
    <source>
        <dbReference type="EMBL" id="RYR00585.1"/>
    </source>
</evidence>
<evidence type="ECO:0000256" key="6">
    <source>
        <dbReference type="SAM" id="MobiDB-lite"/>
    </source>
</evidence>
<feature type="region of interest" description="Disordered" evidence="6">
    <location>
        <begin position="1"/>
        <end position="74"/>
    </location>
</feature>
<comment type="similarity">
    <text evidence="2">Belongs to the VPS35L family.</text>
</comment>
<comment type="caution">
    <text evidence="7">The sequence shown here is derived from an EMBL/GenBank/DDBJ whole genome shotgun (WGS) entry which is preliminary data.</text>
</comment>
<comment type="subcellular location">
    <subcellularLocation>
        <location evidence="1">Endosome</location>
    </subcellularLocation>
</comment>
<keyword evidence="3" id="KW-0813">Transport</keyword>
<keyword evidence="4" id="KW-0967">Endosome</keyword>
<evidence type="ECO:0000256" key="1">
    <source>
        <dbReference type="ARBA" id="ARBA00004177"/>
    </source>
</evidence>
<dbReference type="GO" id="GO:0032456">
    <property type="term" value="P:endocytic recycling"/>
    <property type="evidence" value="ECO:0007669"/>
    <property type="project" value="InterPro"/>
</dbReference>
<dbReference type="PANTHER" id="PTHR13673">
    <property type="entry name" value="ESOPHAGEAL CANCER ASSOCIATED PROTEIN"/>
    <property type="match status" value="1"/>
</dbReference>
<sequence length="913" mass="102541">MEFRPRNYTAERESHALPRLRADAHPLSATLSPPLPQGHVVESGNSDFFDPLRGTDKEAKVESPDPDNLSNAVDHHPTKEWTSFRRLLMQRFPVTKMVSMSSMPDLLMRSAKSHEKSSTIMHLEELDDPQKFADEGVKVITWQEYVSRLHELKDEINRSWLAEDRVTSLKLSIKAAKLLMDTSVSEFYPTLFVLVTDIMDMLGELVWQRIKRKAEFTEDGALLCNLAENFKASDICSDAKETCNNWFNKIGVVQELLPRIYLELAILPCWRFLLDQPEDSLWRLVMMIRGLGDPVASAYCRLYMAHCAQKLISHDIGYLITCVNDIRVILMKILSANESTHGNVKHNKKLQVSLMEPTIEYIMKYIFNGLSQGQVSEVLAELGLMKNQQDFGSVSCVSVVLHHLLKELPIEIVSSNALQMLHLIEFSKDYSFDQHMNYRLLGFRLNERKTSVDLVNAVLDKIILVVAQYDSLDEYLKVVDAYADLILQNHLGDLLNTILEGISQRARNKGVTEAEMPSLQSLLGKILSHFKCLEDVLCLNYFPEILDLMFGSSQDAVFLHILNLATRNDHIRDPLCIQLLFEISRTLHDNIEAKNVKDGDSQVAHSISRFVHMVDYGAEMEHQLAFLVDCRGAFGRFNELKETLVHSSNSLAIQALKCAKKHLSLVKACITFSEITIPSISAQRKQFDLFLETAEVAFLVGLVSHSDGLIDSAVGCLQTLNITDGLQTPAEVEGLVSSIRKLCGFLVMVPGDLSKAGTHFPNNLFSLISSHSCFEPKMKTQIFSSILLLLTSLAQKSLPYHVDTQIPGNDLLFYGDSSYKQELVSLTKLVLENLLRAIQQEPSRAARGAMALEACNCIVSSFMVNDELSSVCLNLIETAKSGLSDHDKYLRSTIELVKKKSQTPSTATVSVSV</sequence>
<reference evidence="7 8" key="1">
    <citation type="submission" date="2019-01" db="EMBL/GenBank/DDBJ databases">
        <title>Sequencing of cultivated peanut Arachis hypogaea provides insights into genome evolution and oil improvement.</title>
        <authorList>
            <person name="Chen X."/>
        </authorList>
    </citation>
    <scope>NUCLEOTIDE SEQUENCE [LARGE SCALE GENOMIC DNA]</scope>
    <source>
        <strain evidence="8">cv. Fuhuasheng</strain>
        <tissue evidence="7">Leaves</tissue>
    </source>
</reference>
<keyword evidence="5" id="KW-0653">Protein transport</keyword>
<dbReference type="InterPro" id="IPR029705">
    <property type="entry name" value="VPS35L"/>
</dbReference>
<keyword evidence="8" id="KW-1185">Reference proteome</keyword>
<dbReference type="PANTHER" id="PTHR13673:SF0">
    <property type="entry name" value="VPS35 ENDOSOMAL PROTEIN-SORTING FACTOR-LIKE"/>
    <property type="match status" value="1"/>
</dbReference>
<dbReference type="Proteomes" id="UP000289738">
    <property type="component" value="Chromosome B07"/>
</dbReference>
<dbReference type="EMBL" id="SDMP01000017">
    <property type="protein sequence ID" value="RYR00585.1"/>
    <property type="molecule type" value="Genomic_DNA"/>
</dbReference>
<gene>
    <name evidence="7" type="ORF">Ahy_B07g088708</name>
</gene>
<protein>
    <submittedName>
        <fullName evidence="7">Uncharacterized protein</fullName>
    </submittedName>
</protein>
<evidence type="ECO:0000256" key="2">
    <source>
        <dbReference type="ARBA" id="ARBA00010704"/>
    </source>
</evidence>
<dbReference type="GO" id="GO:0015031">
    <property type="term" value="P:protein transport"/>
    <property type="evidence" value="ECO:0007669"/>
    <property type="project" value="UniProtKB-KW"/>
</dbReference>
<dbReference type="AlphaFoldDB" id="A0A444YF77"/>
<feature type="compositionally biased region" description="Basic and acidic residues" evidence="6">
    <location>
        <begin position="1"/>
        <end position="24"/>
    </location>
</feature>
<dbReference type="GO" id="GO:0005768">
    <property type="term" value="C:endosome"/>
    <property type="evidence" value="ECO:0007669"/>
    <property type="project" value="UniProtKB-SubCell"/>
</dbReference>
<dbReference type="STRING" id="3818.A0A444YF77"/>
<name>A0A444YF77_ARAHY</name>
<evidence type="ECO:0000256" key="4">
    <source>
        <dbReference type="ARBA" id="ARBA00022753"/>
    </source>
</evidence>
<evidence type="ECO:0000256" key="3">
    <source>
        <dbReference type="ARBA" id="ARBA00022448"/>
    </source>
</evidence>